<dbReference type="AlphaFoldDB" id="S3CVQ1"/>
<name>S3CVQ1_GLAL2</name>
<dbReference type="Pfam" id="PF06985">
    <property type="entry name" value="HET"/>
    <property type="match status" value="1"/>
</dbReference>
<dbReference type="OMA" id="SECHREE"/>
<feature type="domain" description="Heterokaryon incompatibility" evidence="2">
    <location>
        <begin position="393"/>
        <end position="543"/>
    </location>
</feature>
<dbReference type="GeneID" id="19462514"/>
<dbReference type="RefSeq" id="XP_008081903.1">
    <property type="nucleotide sequence ID" value="XM_008083712.1"/>
</dbReference>
<organism evidence="3 4">
    <name type="scientific">Glarea lozoyensis (strain ATCC 20868 / MF5171)</name>
    <dbReference type="NCBI Taxonomy" id="1116229"/>
    <lineage>
        <taxon>Eukaryota</taxon>
        <taxon>Fungi</taxon>
        <taxon>Dikarya</taxon>
        <taxon>Ascomycota</taxon>
        <taxon>Pezizomycotina</taxon>
        <taxon>Leotiomycetes</taxon>
        <taxon>Helotiales</taxon>
        <taxon>Helotiaceae</taxon>
        <taxon>Glarea</taxon>
    </lineage>
</organism>
<evidence type="ECO:0000259" key="2">
    <source>
        <dbReference type="Pfam" id="PF06985"/>
    </source>
</evidence>
<accession>S3CVQ1</accession>
<keyword evidence="1" id="KW-1133">Transmembrane helix</keyword>
<keyword evidence="4" id="KW-1185">Reference proteome</keyword>
<protein>
    <recommendedName>
        <fullName evidence="2">Heterokaryon incompatibility domain-containing protein</fullName>
    </recommendedName>
</protein>
<dbReference type="InterPro" id="IPR010730">
    <property type="entry name" value="HET"/>
</dbReference>
<feature type="transmembrane region" description="Helical" evidence="1">
    <location>
        <begin position="68"/>
        <end position="96"/>
    </location>
</feature>
<gene>
    <name evidence="3" type="ORF">GLAREA_03459</name>
</gene>
<dbReference type="PANTHER" id="PTHR33112:SF8">
    <property type="entry name" value="HETEROKARYON INCOMPATIBILITY DOMAIN-CONTAINING PROTEIN"/>
    <property type="match status" value="1"/>
</dbReference>
<evidence type="ECO:0000313" key="4">
    <source>
        <dbReference type="Proteomes" id="UP000016922"/>
    </source>
</evidence>
<dbReference type="OrthoDB" id="3789824at2759"/>
<keyword evidence="1" id="KW-0472">Membrane</keyword>
<keyword evidence="1" id="KW-0812">Transmembrane</keyword>
<evidence type="ECO:0000313" key="3">
    <source>
        <dbReference type="EMBL" id="EPE30492.1"/>
    </source>
</evidence>
<dbReference type="EMBL" id="KE145363">
    <property type="protein sequence ID" value="EPE30492.1"/>
    <property type="molecule type" value="Genomic_DNA"/>
</dbReference>
<dbReference type="HOGENOM" id="CLU_331241_0_0_1"/>
<dbReference type="Proteomes" id="UP000016922">
    <property type="component" value="Unassembled WGS sequence"/>
</dbReference>
<feature type="transmembrane region" description="Helical" evidence="1">
    <location>
        <begin position="24"/>
        <end position="47"/>
    </location>
</feature>
<reference evidence="3 4" key="1">
    <citation type="journal article" date="2013" name="BMC Genomics">
        <title>Genomics-driven discovery of the pneumocandin biosynthetic gene cluster in the fungus Glarea lozoyensis.</title>
        <authorList>
            <person name="Chen L."/>
            <person name="Yue Q."/>
            <person name="Zhang X."/>
            <person name="Xiang M."/>
            <person name="Wang C."/>
            <person name="Li S."/>
            <person name="Che Y."/>
            <person name="Ortiz-Lopez F.J."/>
            <person name="Bills G.F."/>
            <person name="Liu X."/>
            <person name="An Z."/>
        </authorList>
    </citation>
    <scope>NUCLEOTIDE SEQUENCE [LARGE SCALE GENOMIC DNA]</scope>
    <source>
        <strain evidence="4">ATCC 20868 / MF5171</strain>
    </source>
</reference>
<evidence type="ECO:0000256" key="1">
    <source>
        <dbReference type="SAM" id="Phobius"/>
    </source>
</evidence>
<dbReference type="PANTHER" id="PTHR33112">
    <property type="entry name" value="DOMAIN PROTEIN, PUTATIVE-RELATED"/>
    <property type="match status" value="1"/>
</dbReference>
<dbReference type="KEGG" id="glz:GLAREA_03459"/>
<sequence>METHEDDHPQADPEDAVDLTHVTFIYRLFTISWGITFFLILTLYPIILLIEHFSTSSFARWYTPIKCLALFFFLVPFIPLLSGPCLGACLTFLFILIKLPFIMVWGLGVAYFKLGMLVAGWLWGYLFSGVKIAVFRAPLLEWFWRHWTFQTPRFGWESIPESRSKVGDEHHRTTSQLCEGCMGVIERSGLIVGNSRVVTPRREVHGWLLHIKGVEIRGEEQVACHLCNILWYSMERKVREDVANGMNYGRRVIEREAGGEGLESGKQEVEQIVQLNVVIYEEYGRRWYNERKRYIQVCASPGMAVQNNMRAFLISEESLKGESASIEVPFWTGAPDCIDLAREWIERCESEHDLCKTTNATTDILPTRLVYVGSLVSPELRIHTTSPGEDISYLALSHCWGKSKFESLSVENHESWCRGIELETLPANFQDAIHFTRSIGKSFVWIDSLCIIQDCPEDWAREAAKMSSVYSQAYCTISASGADEANGGCFRTRNPLMKFPCNLLFSDDDTLAIRTVDSASENDNFGVEVDASPLSKRAWAFQERLLSKRIVHFGANYLFFECSFHFASELLQGGQEFSSKRTPAPPKHFFNNWLSHFLSRFAGEGHETKGPTTCVSSSRYDSVTGYRAAFNTLRQSEPTLPSDTHFLQLRLHASWYELVTMYTSADLTNTSDRLIAIYGIAQGIQDPQDPPNYIAGLWKHHLPYDLLWHLDTVPSPRPRYPRAPSWSWGAIDGRVTQSLLVPPVAKKEPDFHIISTANIIAVEMLESTPGIAKGYIDLECHWFDITNLTYGPNRYHTSSLVLRTTEIPFKAEYIPDYMTEQPEFCVELVRVVRLDQRLPATWILETHGIALGGERGEIGNGEGYRRVGTWVARWEMDVREVEAYRQRMGERGRSGDVELFLAALGDAGRGVGEGGRRVVRVV</sequence>
<proteinExistence type="predicted"/>